<name>A0A0N9NF18_9ACTN</name>
<evidence type="ECO:0008006" key="4">
    <source>
        <dbReference type="Google" id="ProtNLM"/>
    </source>
</evidence>
<reference evidence="2 3" key="2">
    <citation type="journal article" date="2017" name="Int. J. Syst. Evol. Microbiol.">
        <title>Gordonia phthalatica sp. nov., a di-n-butyl phthalate-degrading bacterium isolated from activated sludge.</title>
        <authorList>
            <person name="Jin D."/>
            <person name="Kong X."/>
            <person name="Jia M."/>
            <person name="Yu X."/>
            <person name="Wang X."/>
            <person name="Zhuang X."/>
            <person name="Deng Y."/>
            <person name="Bai Z."/>
        </authorList>
    </citation>
    <scope>NUCLEOTIDE SEQUENCE [LARGE SCALE GENOMIC DNA]</scope>
    <source>
        <strain evidence="2 3">QH-11</strain>
    </source>
</reference>
<proteinExistence type="predicted"/>
<sequence length="165" mass="17039">MTRIGAPKTALLVALALPSLAACGSEPSDRDLPQADTTVAYTYVGPATAPNYHDEYVIQFAGQQATARIGGYGVVKGDAEPARTTSSRVSPEQWKQLVDGLDALDDLKPPAAGCVGGSTYGIHVNSGGRSVVDRTDVACGPTATEVADRYRALIASIAPVLQLPG</sequence>
<feature type="signal peptide" evidence="1">
    <location>
        <begin position="1"/>
        <end position="21"/>
    </location>
</feature>
<evidence type="ECO:0000313" key="2">
    <source>
        <dbReference type="EMBL" id="ALG85723.1"/>
    </source>
</evidence>
<keyword evidence="3" id="KW-1185">Reference proteome</keyword>
<organism evidence="2 3">
    <name type="scientific">Gordonia phthalatica</name>
    <dbReference type="NCBI Taxonomy" id="1136941"/>
    <lineage>
        <taxon>Bacteria</taxon>
        <taxon>Bacillati</taxon>
        <taxon>Actinomycetota</taxon>
        <taxon>Actinomycetes</taxon>
        <taxon>Mycobacteriales</taxon>
        <taxon>Gordoniaceae</taxon>
        <taxon>Gordonia</taxon>
    </lineage>
</organism>
<dbReference type="EMBL" id="CP011853">
    <property type="protein sequence ID" value="ALG85723.1"/>
    <property type="molecule type" value="Genomic_DNA"/>
</dbReference>
<dbReference type="KEGG" id="goq:ACH46_16085"/>
<evidence type="ECO:0000313" key="3">
    <source>
        <dbReference type="Proteomes" id="UP000063789"/>
    </source>
</evidence>
<dbReference type="Proteomes" id="UP000063789">
    <property type="component" value="Chromosome"/>
</dbReference>
<dbReference type="PATRIC" id="fig|1136941.3.peg.3286"/>
<feature type="chain" id="PRO_5006038014" description="Lipoprotein" evidence="1">
    <location>
        <begin position="22"/>
        <end position="165"/>
    </location>
</feature>
<dbReference type="RefSeq" id="WP_062393815.1">
    <property type="nucleotide sequence ID" value="NZ_CP011853.1"/>
</dbReference>
<dbReference type="PROSITE" id="PS51257">
    <property type="entry name" value="PROKAR_LIPOPROTEIN"/>
    <property type="match status" value="1"/>
</dbReference>
<dbReference type="OrthoDB" id="4774924at2"/>
<gene>
    <name evidence="2" type="ORF">ACH46_16085</name>
</gene>
<evidence type="ECO:0000256" key="1">
    <source>
        <dbReference type="SAM" id="SignalP"/>
    </source>
</evidence>
<accession>A0A0N9NF18</accession>
<reference evidence="3" key="1">
    <citation type="submission" date="2015-06" db="EMBL/GenBank/DDBJ databases">
        <title>Complete genome sequence and metabolic analysis of phthalate degradation pathway in Gordonia sp. QH-11.</title>
        <authorList>
            <person name="Jin D."/>
            <person name="Kong X."/>
            <person name="Bai Z."/>
        </authorList>
    </citation>
    <scope>NUCLEOTIDE SEQUENCE [LARGE SCALE GENOMIC DNA]</scope>
    <source>
        <strain evidence="3">QH-11</strain>
    </source>
</reference>
<protein>
    <recommendedName>
        <fullName evidence="4">Lipoprotein</fullName>
    </recommendedName>
</protein>
<dbReference type="AlphaFoldDB" id="A0A0N9NF18"/>
<dbReference type="STRING" id="1136941.ACH46_16085"/>
<keyword evidence="1" id="KW-0732">Signal</keyword>